<evidence type="ECO:0000313" key="2">
    <source>
        <dbReference type="Proteomes" id="UP000093592"/>
    </source>
</evidence>
<accession>A0A1A2ZSA6</accession>
<reference evidence="2" key="1">
    <citation type="submission" date="2016-06" db="EMBL/GenBank/DDBJ databases">
        <authorList>
            <person name="Sutton G."/>
            <person name="Brinkac L."/>
            <person name="Sanka R."/>
            <person name="Adams M."/>
            <person name="Lau E."/>
            <person name="Sam S."/>
            <person name="Sreng N."/>
            <person name="Him V."/>
            <person name="Kerleguer A."/>
            <person name="Cheng S."/>
        </authorList>
    </citation>
    <scope>NUCLEOTIDE SEQUENCE [LARGE SCALE GENOMIC DNA]</scope>
    <source>
        <strain evidence="2">E861</strain>
    </source>
</reference>
<dbReference type="AlphaFoldDB" id="A0A1A2ZSA6"/>
<comment type="caution">
    <text evidence="1">The sequence shown here is derived from an EMBL/GenBank/DDBJ whole genome shotgun (WGS) entry which is preliminary data.</text>
</comment>
<gene>
    <name evidence="1" type="ORF">A5707_11390</name>
</gene>
<evidence type="ECO:0000313" key="1">
    <source>
        <dbReference type="EMBL" id="OBI53469.1"/>
    </source>
</evidence>
<name>A0A1A2ZSA6_9MYCO</name>
<dbReference type="Proteomes" id="UP000093592">
    <property type="component" value="Unassembled WGS sequence"/>
</dbReference>
<dbReference type="EMBL" id="LZKJ01000008">
    <property type="protein sequence ID" value="OBI53469.1"/>
    <property type="molecule type" value="Genomic_DNA"/>
</dbReference>
<organism evidence="1 2">
    <name type="scientific">Mycobacterium kyorinense</name>
    <dbReference type="NCBI Taxonomy" id="487514"/>
    <lineage>
        <taxon>Bacteria</taxon>
        <taxon>Bacillati</taxon>
        <taxon>Actinomycetota</taxon>
        <taxon>Actinomycetes</taxon>
        <taxon>Mycobacteriales</taxon>
        <taxon>Mycobacteriaceae</taxon>
        <taxon>Mycobacterium</taxon>
    </lineage>
</organism>
<protein>
    <submittedName>
        <fullName evidence="1">Uncharacterized protein</fullName>
    </submittedName>
</protein>
<proteinExistence type="predicted"/>
<sequence length="87" mass="9762">MVGMSSTLEWHDNGEMILITKSIHTGPHRFHCRAARGNRQYGIQDQGGDGWMVMQSVGDKVIYQEMCESLDAAKEQAELWEAAHPTS</sequence>